<comment type="caution">
    <text evidence="2">The sequence shown here is derived from an EMBL/GenBank/DDBJ whole genome shotgun (WGS) entry which is preliminary data.</text>
</comment>
<organism evidence="2 3">
    <name type="scientific">Cymbomonas tetramitiformis</name>
    <dbReference type="NCBI Taxonomy" id="36881"/>
    <lineage>
        <taxon>Eukaryota</taxon>
        <taxon>Viridiplantae</taxon>
        <taxon>Chlorophyta</taxon>
        <taxon>Pyramimonadophyceae</taxon>
        <taxon>Pyramimonadales</taxon>
        <taxon>Pyramimonadaceae</taxon>
        <taxon>Cymbomonas</taxon>
    </lineage>
</organism>
<accession>A0AAE0BXI8</accession>
<gene>
    <name evidence="2" type="ORF">CYMTET_46351</name>
</gene>
<name>A0AAE0BXI8_9CHLO</name>
<protein>
    <submittedName>
        <fullName evidence="2">Uncharacterized protein</fullName>
    </submittedName>
</protein>
<dbReference type="Proteomes" id="UP001190700">
    <property type="component" value="Unassembled WGS sequence"/>
</dbReference>
<evidence type="ECO:0000313" key="3">
    <source>
        <dbReference type="Proteomes" id="UP001190700"/>
    </source>
</evidence>
<reference evidence="2 3" key="1">
    <citation type="journal article" date="2015" name="Genome Biol. Evol.">
        <title>Comparative Genomics of a Bacterivorous Green Alga Reveals Evolutionary Causalities and Consequences of Phago-Mixotrophic Mode of Nutrition.</title>
        <authorList>
            <person name="Burns J.A."/>
            <person name="Paasch A."/>
            <person name="Narechania A."/>
            <person name="Kim E."/>
        </authorList>
    </citation>
    <scope>NUCLEOTIDE SEQUENCE [LARGE SCALE GENOMIC DNA]</scope>
    <source>
        <strain evidence="2 3">PLY_AMNH</strain>
    </source>
</reference>
<feature type="compositionally biased region" description="Polar residues" evidence="1">
    <location>
        <begin position="391"/>
        <end position="402"/>
    </location>
</feature>
<evidence type="ECO:0000256" key="1">
    <source>
        <dbReference type="SAM" id="MobiDB-lite"/>
    </source>
</evidence>
<dbReference type="AlphaFoldDB" id="A0AAE0BXI8"/>
<feature type="non-terminal residue" evidence="2">
    <location>
        <position position="625"/>
    </location>
</feature>
<feature type="region of interest" description="Disordered" evidence="1">
    <location>
        <begin position="388"/>
        <end position="420"/>
    </location>
</feature>
<sequence>MPPLAASCLCAAPAVPPLATSCLCAAPAGPPLATSCLCAAPAGPPPAASCLCAAPAGQPLATSCPCAAPARHPSPPAASVRSCGATPRHQLPVCGSCGATPRHQLPVCGSCGATPRHQLPVCGSCGATPRHQLPLTTAPTTNAPSTLAPTTSSPSTGAPVTTMPSVTLRLPQAPSPSVSTSSHATPAALNITTTSGPSALSWGLESYRCSAGECGVDLCGFSVGTYTVFGESSLTETYHVHLSAAPSATIAAVQSFTIIFAAMSYSDLVVNDTYYALVVSGFQSSVAASAGVASSQVALVSVYAGSVAVDATVSYIDLDMAAGSTPDAFSTTLGDSSLLADVFANSEVLGAYASSASAGSVVTTVVTPSPAAGTQSLISAEGAGHVGSAEAASNSGNNTAGSDASAPGDTGGTGVTVDNTGGSDAPIITCPTGSDMIGGECVDVDGCVATSAPVCYGSCIDIAAPGTGYTCSRCPSGMVGNGETCVDNLCAENHGGCDLAVTCSMDEGAGTRECGECPPGTGQVSDAVLSAGWRCAEVDGCAGDPCWSLEGFAQACVDVAAPGTGRVCEDCPAGFEADQAGSGCADVDECQDPPNGGCWVSTEDPTVATVCINQLGGHSCSSCPE</sequence>
<keyword evidence="3" id="KW-1185">Reference proteome</keyword>
<evidence type="ECO:0000313" key="2">
    <source>
        <dbReference type="EMBL" id="KAK3244023.1"/>
    </source>
</evidence>
<proteinExistence type="predicted"/>
<feature type="region of interest" description="Disordered" evidence="1">
    <location>
        <begin position="137"/>
        <end position="161"/>
    </location>
</feature>
<dbReference type="EMBL" id="LGRX02032403">
    <property type="protein sequence ID" value="KAK3244023.1"/>
    <property type="molecule type" value="Genomic_DNA"/>
</dbReference>